<reference evidence="2" key="1">
    <citation type="journal article" date="2021" name="Nat. Commun.">
        <title>Genetic determinants of endophytism in the Arabidopsis root mycobiome.</title>
        <authorList>
            <person name="Mesny F."/>
            <person name="Miyauchi S."/>
            <person name="Thiergart T."/>
            <person name="Pickel B."/>
            <person name="Atanasova L."/>
            <person name="Karlsson M."/>
            <person name="Huettel B."/>
            <person name="Barry K.W."/>
            <person name="Haridas S."/>
            <person name="Chen C."/>
            <person name="Bauer D."/>
            <person name="Andreopoulos W."/>
            <person name="Pangilinan J."/>
            <person name="LaButti K."/>
            <person name="Riley R."/>
            <person name="Lipzen A."/>
            <person name="Clum A."/>
            <person name="Drula E."/>
            <person name="Henrissat B."/>
            <person name="Kohler A."/>
            <person name="Grigoriev I.V."/>
            <person name="Martin F.M."/>
            <person name="Hacquard S."/>
        </authorList>
    </citation>
    <scope>NUCLEOTIDE SEQUENCE</scope>
    <source>
        <strain evidence="2">MPI-SDFR-AT-0120</strain>
    </source>
</reference>
<name>A0A8K0VXH0_9PLEO</name>
<organism evidence="2 3">
    <name type="scientific">Paraphoma chrysanthemicola</name>
    <dbReference type="NCBI Taxonomy" id="798071"/>
    <lineage>
        <taxon>Eukaryota</taxon>
        <taxon>Fungi</taxon>
        <taxon>Dikarya</taxon>
        <taxon>Ascomycota</taxon>
        <taxon>Pezizomycotina</taxon>
        <taxon>Dothideomycetes</taxon>
        <taxon>Pleosporomycetidae</taxon>
        <taxon>Pleosporales</taxon>
        <taxon>Pleosporineae</taxon>
        <taxon>Phaeosphaeriaceae</taxon>
        <taxon>Paraphoma</taxon>
    </lineage>
</organism>
<evidence type="ECO:0000313" key="2">
    <source>
        <dbReference type="EMBL" id="KAH7083811.1"/>
    </source>
</evidence>
<dbReference type="OrthoDB" id="3797996at2759"/>
<feature type="compositionally biased region" description="Basic and acidic residues" evidence="1">
    <location>
        <begin position="190"/>
        <end position="231"/>
    </location>
</feature>
<dbReference type="AlphaFoldDB" id="A0A8K0VXH0"/>
<protein>
    <submittedName>
        <fullName evidence="2">Uncharacterized protein</fullName>
    </submittedName>
</protein>
<feature type="compositionally biased region" description="Acidic residues" evidence="1">
    <location>
        <begin position="269"/>
        <end position="278"/>
    </location>
</feature>
<feature type="compositionally biased region" description="Acidic residues" evidence="1">
    <location>
        <begin position="232"/>
        <end position="259"/>
    </location>
</feature>
<proteinExistence type="predicted"/>
<feature type="region of interest" description="Disordered" evidence="1">
    <location>
        <begin position="167"/>
        <end position="278"/>
    </location>
</feature>
<accession>A0A8K0VXH0</accession>
<dbReference type="Proteomes" id="UP000813461">
    <property type="component" value="Unassembled WGS sequence"/>
</dbReference>
<dbReference type="EMBL" id="JAGMVJ010000013">
    <property type="protein sequence ID" value="KAH7083811.1"/>
    <property type="molecule type" value="Genomic_DNA"/>
</dbReference>
<keyword evidence="3" id="KW-1185">Reference proteome</keyword>
<evidence type="ECO:0000313" key="3">
    <source>
        <dbReference type="Proteomes" id="UP000813461"/>
    </source>
</evidence>
<sequence length="278" mass="31792">MDPQPPTTSTTKLTNDLLGLLQTTAARVSNTVAGPTHLPRDLMPTATALSTYLTHIATRRSSSPVSADNLSFHILRTRNKAETILDFDARPPKVLSKGKKEWYYLVLSETSDTGDVQILLEGGLRKNKSDVLVGFIEVLDTTIKTWEQRTKQAERIQEAKDKWNAKGKMKSLLQVQNTEAAEKQKRRAAEKKAREKEKEERREPAEKALREMVERQRREREDKQMRAREEGMGEEEEMAKEGLEDDEWLEKEGEMDAGDGEGVNRWEEVDLDSDEFDF</sequence>
<evidence type="ECO:0000256" key="1">
    <source>
        <dbReference type="SAM" id="MobiDB-lite"/>
    </source>
</evidence>
<comment type="caution">
    <text evidence="2">The sequence shown here is derived from an EMBL/GenBank/DDBJ whole genome shotgun (WGS) entry which is preliminary data.</text>
</comment>
<gene>
    <name evidence="2" type="ORF">FB567DRAFT_529966</name>
</gene>